<evidence type="ECO:0000313" key="15">
    <source>
        <dbReference type="Proteomes" id="UP000036923"/>
    </source>
</evidence>
<dbReference type="Pfam" id="PF13361">
    <property type="entry name" value="UvrD_C"/>
    <property type="match status" value="1"/>
</dbReference>
<comment type="caution">
    <text evidence="14">The sequence shown here is derived from an EMBL/GenBank/DDBJ whole genome shotgun (WGS) entry which is preliminary data.</text>
</comment>
<dbReference type="STRING" id="398512.Bccel_1903"/>
<evidence type="ECO:0000256" key="2">
    <source>
        <dbReference type="ARBA" id="ARBA00022741"/>
    </source>
</evidence>
<keyword evidence="4 11" id="KW-0347">Helicase</keyword>
<evidence type="ECO:0000256" key="11">
    <source>
        <dbReference type="PROSITE-ProRule" id="PRU00560"/>
    </source>
</evidence>
<reference evidence="15" key="1">
    <citation type="submission" date="2015-07" db="EMBL/GenBank/DDBJ databases">
        <title>Near-Complete Genome Sequence of the Cellulolytic Bacterium Bacteroides (Pseudobacteroides) cellulosolvens ATCC 35603.</title>
        <authorList>
            <person name="Dassa B."/>
            <person name="Utturkar S.M."/>
            <person name="Klingeman D.M."/>
            <person name="Hurt R.A."/>
            <person name="Keller M."/>
            <person name="Xu J."/>
            <person name="Reddy Y.H.K."/>
            <person name="Borovok I."/>
            <person name="Grinberg I.R."/>
            <person name="Lamed R."/>
            <person name="Zhivin O."/>
            <person name="Bayer E.A."/>
            <person name="Brown S.D."/>
        </authorList>
    </citation>
    <scope>NUCLEOTIDE SEQUENCE [LARGE SCALE GENOMIC DNA]</scope>
    <source>
        <strain evidence="15">DSM 2933</strain>
    </source>
</reference>
<dbReference type="GO" id="GO:0000725">
    <property type="term" value="P:recombinational repair"/>
    <property type="evidence" value="ECO:0007669"/>
    <property type="project" value="TreeGrafter"/>
</dbReference>
<dbReference type="InterPro" id="IPR027417">
    <property type="entry name" value="P-loop_NTPase"/>
</dbReference>
<evidence type="ECO:0000259" key="13">
    <source>
        <dbReference type="PROSITE" id="PS51198"/>
    </source>
</evidence>
<dbReference type="InterPro" id="IPR014016">
    <property type="entry name" value="UvrD-like_ATP-bd"/>
</dbReference>
<keyword evidence="2 11" id="KW-0547">Nucleotide-binding</keyword>
<feature type="binding site" evidence="11">
    <location>
        <begin position="23"/>
        <end position="30"/>
    </location>
    <ligand>
        <name>ATP</name>
        <dbReference type="ChEBI" id="CHEBI:30616"/>
    </ligand>
</feature>
<proteinExistence type="inferred from homology"/>
<comment type="similarity">
    <text evidence="1">Belongs to the helicase family. UvrD subfamily.</text>
</comment>
<dbReference type="GO" id="GO:0043138">
    <property type="term" value="F:3'-5' DNA helicase activity"/>
    <property type="evidence" value="ECO:0007669"/>
    <property type="project" value="UniProtKB-EC"/>
</dbReference>
<evidence type="ECO:0000256" key="8">
    <source>
        <dbReference type="ARBA" id="ARBA00034617"/>
    </source>
</evidence>
<dbReference type="AlphaFoldDB" id="A0A0L6JLJ7"/>
<dbReference type="GO" id="GO:0003677">
    <property type="term" value="F:DNA binding"/>
    <property type="evidence" value="ECO:0007669"/>
    <property type="project" value="UniProtKB-KW"/>
</dbReference>
<keyword evidence="12" id="KW-0175">Coiled coil</keyword>
<evidence type="ECO:0000256" key="1">
    <source>
        <dbReference type="ARBA" id="ARBA00009922"/>
    </source>
</evidence>
<feature type="coiled-coil region" evidence="12">
    <location>
        <begin position="464"/>
        <end position="491"/>
    </location>
</feature>
<gene>
    <name evidence="14" type="ORF">Bccel_1903</name>
</gene>
<evidence type="ECO:0000256" key="10">
    <source>
        <dbReference type="ARBA" id="ARBA00048988"/>
    </source>
</evidence>
<keyword evidence="3 11" id="KW-0378">Hydrolase</keyword>
<comment type="catalytic activity">
    <reaction evidence="8">
        <text>Couples ATP hydrolysis with the unwinding of duplex DNA by translocating in the 3'-5' direction.</text>
        <dbReference type="EC" id="5.6.2.4"/>
    </reaction>
</comment>
<dbReference type="PATRIC" id="fig|398512.5.peg.1981"/>
<dbReference type="GO" id="GO:0033202">
    <property type="term" value="C:DNA helicase complex"/>
    <property type="evidence" value="ECO:0007669"/>
    <property type="project" value="TreeGrafter"/>
</dbReference>
<dbReference type="InterPro" id="IPR000212">
    <property type="entry name" value="DNA_helicase_UvrD/REP"/>
</dbReference>
<dbReference type="Gene3D" id="1.10.10.160">
    <property type="match status" value="1"/>
</dbReference>
<dbReference type="PANTHER" id="PTHR11070:SF2">
    <property type="entry name" value="ATP-DEPENDENT DNA HELICASE SRS2"/>
    <property type="match status" value="1"/>
</dbReference>
<evidence type="ECO:0000256" key="6">
    <source>
        <dbReference type="ARBA" id="ARBA00023125"/>
    </source>
</evidence>
<dbReference type="EMBL" id="LGTC01000001">
    <property type="protein sequence ID" value="KNY26638.1"/>
    <property type="molecule type" value="Genomic_DNA"/>
</dbReference>
<dbReference type="PROSITE" id="PS51198">
    <property type="entry name" value="UVRD_HELICASE_ATP_BIND"/>
    <property type="match status" value="1"/>
</dbReference>
<evidence type="ECO:0000256" key="7">
    <source>
        <dbReference type="ARBA" id="ARBA00023235"/>
    </source>
</evidence>
<dbReference type="EC" id="5.6.2.4" evidence="9"/>
<dbReference type="Gene3D" id="3.40.50.300">
    <property type="entry name" value="P-loop containing nucleotide triphosphate hydrolases"/>
    <property type="match status" value="2"/>
</dbReference>
<dbReference type="RefSeq" id="WP_036938109.1">
    <property type="nucleotide sequence ID" value="NZ_JQKC01000006.1"/>
</dbReference>
<keyword evidence="7" id="KW-0413">Isomerase</keyword>
<dbReference type="Proteomes" id="UP000036923">
    <property type="component" value="Unassembled WGS sequence"/>
</dbReference>
<sequence length="752" mass="86121">MGLRKGQKELVEDYRGGYCAVPAIPGGGKTYCLSVWAAHMIAMGIPKPGKILIVTYMNSAVNNFKQRISAELQRLGIQGNKGYFVSTIHGLCLQIIKEKPDHIIANEEFGIVDEVTKVQIINSAVDEWSRGNERRLAFFIDEQNFSSNKLNDIYKTWHDKFCGLVLGAIGDFKCRGIGPQEALQKCRSLPANSFLKCASEVYGLYDRKLKISGFLDFDDMLYSSKKILLEDAGLLEKYQKKYTFVCEDEAQDSNLIQSEILTMLANGNLLRVGDSNQAICGSFSNSDFTLFKSFCENPSTTVYNITQSSRNTKDIINLANYFVRYVREQHPVLECRDSLLPQYIEPVSDDDERSNPVINEYGIKTGVFPSWPDEARRIVKKAEEFINLYPDKTIAILAPSAWKIKEIVKILDSWDLPYEQLDNSSPEKNKTVRMLGRVIDYIAYPEDGEKLANMMLECFLTERYDAGDKTLKDMEDNCASYEDEKKIDQKKMLLSFLKRYPTENILYPKGGEINHRDVPKDLLDSKIWSDFLSYMDLVRELLEFPDTIVEKLILYISEKLKFGREERAIAQKVAGDVRYLMNRSPAWRMGDLALELLSPKNMFNYFAGVVWELKGYEPRPGVITVATYHKSKGLEWDVVFLTGLNYADFPVTLKDKFIGEYWFLKEEYKNPQAVIKAEMQKKIEGSFSGDPLVKAKIETISEKARLLYVGITRAKQYLFLSGEHSNQGKRNEVIPCQYLMEIKKFIDQEDGR</sequence>
<evidence type="ECO:0000256" key="4">
    <source>
        <dbReference type="ARBA" id="ARBA00022806"/>
    </source>
</evidence>
<organism evidence="14 15">
    <name type="scientific">Pseudobacteroides cellulosolvens ATCC 35603 = DSM 2933</name>
    <dbReference type="NCBI Taxonomy" id="398512"/>
    <lineage>
        <taxon>Bacteria</taxon>
        <taxon>Bacillati</taxon>
        <taxon>Bacillota</taxon>
        <taxon>Clostridia</taxon>
        <taxon>Eubacteriales</taxon>
        <taxon>Oscillospiraceae</taxon>
        <taxon>Pseudobacteroides</taxon>
    </lineage>
</organism>
<dbReference type="GO" id="GO:0005524">
    <property type="term" value="F:ATP binding"/>
    <property type="evidence" value="ECO:0007669"/>
    <property type="project" value="UniProtKB-UniRule"/>
</dbReference>
<evidence type="ECO:0000313" key="14">
    <source>
        <dbReference type="EMBL" id="KNY26638.1"/>
    </source>
</evidence>
<keyword evidence="5 11" id="KW-0067">ATP-binding</keyword>
<dbReference type="SUPFAM" id="SSF52540">
    <property type="entry name" value="P-loop containing nucleoside triphosphate hydrolases"/>
    <property type="match status" value="1"/>
</dbReference>
<comment type="catalytic activity">
    <reaction evidence="10">
        <text>ATP + H2O = ADP + phosphate + H(+)</text>
        <dbReference type="Rhea" id="RHEA:13065"/>
        <dbReference type="ChEBI" id="CHEBI:15377"/>
        <dbReference type="ChEBI" id="CHEBI:15378"/>
        <dbReference type="ChEBI" id="CHEBI:30616"/>
        <dbReference type="ChEBI" id="CHEBI:43474"/>
        <dbReference type="ChEBI" id="CHEBI:456216"/>
        <dbReference type="EC" id="5.6.2.4"/>
    </reaction>
</comment>
<dbReference type="GO" id="GO:0016887">
    <property type="term" value="F:ATP hydrolysis activity"/>
    <property type="evidence" value="ECO:0007669"/>
    <property type="project" value="RHEA"/>
</dbReference>
<evidence type="ECO:0000256" key="3">
    <source>
        <dbReference type="ARBA" id="ARBA00022801"/>
    </source>
</evidence>
<keyword evidence="15" id="KW-1185">Reference proteome</keyword>
<name>A0A0L6JLJ7_9FIRM</name>
<protein>
    <recommendedName>
        <fullName evidence="9">DNA 3'-5' helicase</fullName>
        <ecNumber evidence="9">5.6.2.4</ecNumber>
    </recommendedName>
</protein>
<dbReference type="eggNOG" id="COG0210">
    <property type="taxonomic scope" value="Bacteria"/>
</dbReference>
<dbReference type="PANTHER" id="PTHR11070">
    <property type="entry name" value="UVRD / RECB / PCRA DNA HELICASE FAMILY MEMBER"/>
    <property type="match status" value="1"/>
</dbReference>
<evidence type="ECO:0000256" key="5">
    <source>
        <dbReference type="ARBA" id="ARBA00022840"/>
    </source>
</evidence>
<dbReference type="GO" id="GO:0005829">
    <property type="term" value="C:cytosol"/>
    <property type="evidence" value="ECO:0007669"/>
    <property type="project" value="TreeGrafter"/>
</dbReference>
<evidence type="ECO:0000256" key="9">
    <source>
        <dbReference type="ARBA" id="ARBA00034808"/>
    </source>
</evidence>
<accession>A0A0L6JLJ7</accession>
<dbReference type="Gene3D" id="1.10.486.10">
    <property type="entry name" value="PCRA, domain 4"/>
    <property type="match status" value="1"/>
</dbReference>
<feature type="domain" description="UvrD-like helicase ATP-binding" evidence="13">
    <location>
        <begin position="2"/>
        <end position="312"/>
    </location>
</feature>
<keyword evidence="6" id="KW-0238">DNA-binding</keyword>
<dbReference type="OrthoDB" id="9765670at2"/>
<dbReference type="InterPro" id="IPR014017">
    <property type="entry name" value="DNA_helicase_UvrD-like_C"/>
</dbReference>
<dbReference type="Pfam" id="PF00580">
    <property type="entry name" value="UvrD-helicase"/>
    <property type="match status" value="1"/>
</dbReference>
<evidence type="ECO:0000256" key="12">
    <source>
        <dbReference type="SAM" id="Coils"/>
    </source>
</evidence>
<dbReference type="InterPro" id="IPR013986">
    <property type="entry name" value="DExx_box_DNA_helicase_dom_sf"/>
</dbReference>